<dbReference type="InterPro" id="IPR023214">
    <property type="entry name" value="HAD_sf"/>
</dbReference>
<gene>
    <name evidence="3" type="ORF">CON36_29895</name>
</gene>
<dbReference type="InterPro" id="IPR023198">
    <property type="entry name" value="PGP-like_dom2"/>
</dbReference>
<dbReference type="InterPro" id="IPR036412">
    <property type="entry name" value="HAD-like_sf"/>
</dbReference>
<dbReference type="PANTHER" id="PTHR43434">
    <property type="entry name" value="PHOSPHOGLYCOLATE PHOSPHATASE"/>
    <property type="match status" value="1"/>
</dbReference>
<dbReference type="GO" id="GO:0005829">
    <property type="term" value="C:cytosol"/>
    <property type="evidence" value="ECO:0007669"/>
    <property type="project" value="TreeGrafter"/>
</dbReference>
<dbReference type="InterPro" id="IPR006439">
    <property type="entry name" value="HAD-SF_hydro_IA"/>
</dbReference>
<evidence type="ECO:0008006" key="5">
    <source>
        <dbReference type="Google" id="ProtNLM"/>
    </source>
</evidence>
<dbReference type="PANTHER" id="PTHR43434:SF25">
    <property type="entry name" value="PHOSPHOGLYCOLATE PHOSPHATASE"/>
    <property type="match status" value="1"/>
</dbReference>
<evidence type="ECO:0000256" key="1">
    <source>
        <dbReference type="ARBA" id="ARBA00022801"/>
    </source>
</evidence>
<dbReference type="Pfam" id="PF13419">
    <property type="entry name" value="HAD_2"/>
    <property type="match status" value="1"/>
</dbReference>
<dbReference type="SUPFAM" id="SSF56784">
    <property type="entry name" value="HAD-like"/>
    <property type="match status" value="1"/>
</dbReference>
<keyword evidence="1" id="KW-0378">Hydrolase</keyword>
<evidence type="ECO:0000313" key="4">
    <source>
        <dbReference type="Proteomes" id="UP000219922"/>
    </source>
</evidence>
<name>A0A9X6SU11_BACCE</name>
<dbReference type="InterPro" id="IPR050155">
    <property type="entry name" value="HAD-like_hydrolase_sf"/>
</dbReference>
<sequence>MRILFDFDGTLFDSYPNIVENIYQEIADERKHIIPKEEVYRLVKVNAKFAMDMLEFNEEQRKRVYSKQYDVIPELNKPFPHIEKVLQYASKNVIMTHKSGDAVREILEFYNMSHYFEEIVSKDSGFPKKPNPESYKYLHEKYHIDLVIGDRQLDLIPGKELDIVTCSYQNHLPAADYYIDDYSNFPLVVLGMKYDVKSHSKKKPELNESWLKQYFDVDSQEYRDILKTVETTQQTEIAFLHKLGLSPKVKRTGYYPLDGALFALEHGFKASVVKTILLHNRNREEIDSNKEVKEIIDLFESFLTPYVEEKIKNFNCDF</sequence>
<dbReference type="AlphaFoldDB" id="A0A9X6SU11"/>
<proteinExistence type="predicted"/>
<dbReference type="InterPro" id="IPR041492">
    <property type="entry name" value="HAD_2"/>
</dbReference>
<reference evidence="3 4" key="1">
    <citation type="submission" date="2017-09" db="EMBL/GenBank/DDBJ databases">
        <title>Large-scale bioinformatics analysis of Bacillus genomes uncovers conserved roles of natural products in bacterial physiology.</title>
        <authorList>
            <consortium name="Agbiome Team Llc"/>
            <person name="Bleich R.M."/>
            <person name="Grubbs K.J."/>
            <person name="Santa Maria K.C."/>
            <person name="Allen S.E."/>
            <person name="Farag S."/>
            <person name="Shank E.A."/>
            <person name="Bowers A."/>
        </authorList>
    </citation>
    <scope>NUCLEOTIDE SEQUENCE [LARGE SCALE GENOMIC DNA]</scope>
    <source>
        <strain evidence="3 4">AFS092789</strain>
    </source>
</reference>
<dbReference type="RefSeq" id="WP_098006249.1">
    <property type="nucleotide sequence ID" value="NZ_NVMX01000065.1"/>
</dbReference>
<dbReference type="EMBL" id="NVMX01000065">
    <property type="protein sequence ID" value="PDZ95152.1"/>
    <property type="molecule type" value="Genomic_DNA"/>
</dbReference>
<evidence type="ECO:0000313" key="3">
    <source>
        <dbReference type="EMBL" id="PDZ95152.1"/>
    </source>
</evidence>
<dbReference type="NCBIfam" id="TIGR01549">
    <property type="entry name" value="HAD-SF-IA-v1"/>
    <property type="match status" value="1"/>
</dbReference>
<dbReference type="GO" id="GO:0008967">
    <property type="term" value="F:phosphoglycolate phosphatase activity"/>
    <property type="evidence" value="ECO:0007669"/>
    <property type="project" value="TreeGrafter"/>
</dbReference>
<comment type="caution">
    <text evidence="3">The sequence shown here is derived from an EMBL/GenBank/DDBJ whole genome shotgun (WGS) entry which is preliminary data.</text>
</comment>
<organism evidence="3 4">
    <name type="scientific">Bacillus cereus</name>
    <dbReference type="NCBI Taxonomy" id="1396"/>
    <lineage>
        <taxon>Bacteria</taxon>
        <taxon>Bacillati</taxon>
        <taxon>Bacillota</taxon>
        <taxon>Bacilli</taxon>
        <taxon>Bacillales</taxon>
        <taxon>Bacillaceae</taxon>
        <taxon>Bacillus</taxon>
        <taxon>Bacillus cereus group</taxon>
    </lineage>
</organism>
<dbReference type="SFLD" id="SFLDG01129">
    <property type="entry name" value="C1.5:_HAD__Beta-PGM__Phosphata"/>
    <property type="match status" value="1"/>
</dbReference>
<protein>
    <recommendedName>
        <fullName evidence="5">HAD family hydrolase</fullName>
    </recommendedName>
</protein>
<dbReference type="SFLD" id="SFLDS00003">
    <property type="entry name" value="Haloacid_Dehalogenase"/>
    <property type="match status" value="1"/>
</dbReference>
<dbReference type="GO" id="GO:0006281">
    <property type="term" value="P:DNA repair"/>
    <property type="evidence" value="ECO:0007669"/>
    <property type="project" value="TreeGrafter"/>
</dbReference>
<dbReference type="Gene3D" id="3.40.50.1000">
    <property type="entry name" value="HAD superfamily/HAD-like"/>
    <property type="match status" value="1"/>
</dbReference>
<evidence type="ECO:0000256" key="2">
    <source>
        <dbReference type="ARBA" id="ARBA00022842"/>
    </source>
</evidence>
<dbReference type="Proteomes" id="UP000219922">
    <property type="component" value="Unassembled WGS sequence"/>
</dbReference>
<dbReference type="Gene3D" id="1.10.150.240">
    <property type="entry name" value="Putative phosphatase, domain 2"/>
    <property type="match status" value="1"/>
</dbReference>
<keyword evidence="2" id="KW-0460">Magnesium</keyword>
<accession>A0A9X6SU11</accession>